<accession>A0AAE3DUA2</accession>
<dbReference type="InterPro" id="IPR006102">
    <property type="entry name" value="Ig-like_GH2"/>
</dbReference>
<proteinExistence type="inferred from homology"/>
<evidence type="ECO:0000256" key="5">
    <source>
        <dbReference type="ARBA" id="ARBA00023295"/>
    </source>
</evidence>
<comment type="caution">
    <text evidence="8">The sequence shown here is derived from an EMBL/GenBank/DDBJ whole genome shotgun (WGS) entry which is preliminary data.</text>
</comment>
<dbReference type="Pfam" id="PF22666">
    <property type="entry name" value="Glyco_hydro_2_N2"/>
    <property type="match status" value="1"/>
</dbReference>
<keyword evidence="5" id="KW-0326">Glycosidase</keyword>
<evidence type="ECO:0000259" key="6">
    <source>
        <dbReference type="Pfam" id="PF00703"/>
    </source>
</evidence>
<dbReference type="GO" id="GO:0006516">
    <property type="term" value="P:glycoprotein catabolic process"/>
    <property type="evidence" value="ECO:0007669"/>
    <property type="project" value="TreeGrafter"/>
</dbReference>
<evidence type="ECO:0000256" key="2">
    <source>
        <dbReference type="ARBA" id="ARBA00007401"/>
    </source>
</evidence>
<dbReference type="InterPro" id="IPR013783">
    <property type="entry name" value="Ig-like_fold"/>
</dbReference>
<dbReference type="AlphaFoldDB" id="A0AAE3DUA2"/>
<feature type="domain" description="Glycoside hydrolase family 2 immunoglobulin-like beta-sandwich" evidence="6">
    <location>
        <begin position="261"/>
        <end position="309"/>
    </location>
</feature>
<evidence type="ECO:0000313" key="9">
    <source>
        <dbReference type="Proteomes" id="UP001197875"/>
    </source>
</evidence>
<dbReference type="InterPro" id="IPR017853">
    <property type="entry name" value="GH"/>
</dbReference>
<dbReference type="InterPro" id="IPR008979">
    <property type="entry name" value="Galactose-bd-like_sf"/>
</dbReference>
<feature type="domain" description="Beta-mannosidase-like galactose-binding" evidence="7">
    <location>
        <begin position="37"/>
        <end position="192"/>
    </location>
</feature>
<evidence type="ECO:0000259" key="7">
    <source>
        <dbReference type="Pfam" id="PF22666"/>
    </source>
</evidence>
<dbReference type="InterPro" id="IPR050887">
    <property type="entry name" value="Beta-mannosidase_GH2"/>
</dbReference>
<evidence type="ECO:0000256" key="1">
    <source>
        <dbReference type="ARBA" id="ARBA00000829"/>
    </source>
</evidence>
<dbReference type="PANTHER" id="PTHR43730">
    <property type="entry name" value="BETA-MANNOSIDASE"/>
    <property type="match status" value="1"/>
</dbReference>
<dbReference type="GO" id="GO:0005975">
    <property type="term" value="P:carbohydrate metabolic process"/>
    <property type="evidence" value="ECO:0007669"/>
    <property type="project" value="InterPro"/>
</dbReference>
<reference evidence="8 9" key="1">
    <citation type="submission" date="2021-10" db="EMBL/GenBank/DDBJ databases">
        <title>Anaerobic single-cell dispensing facilitates the cultivation of human gut bacteria.</title>
        <authorList>
            <person name="Afrizal A."/>
        </authorList>
    </citation>
    <scope>NUCLEOTIDE SEQUENCE [LARGE SCALE GENOMIC DNA]</scope>
    <source>
        <strain evidence="8 9">CLA-AA-H277</strain>
    </source>
</reference>
<dbReference type="RefSeq" id="WP_227615710.1">
    <property type="nucleotide sequence ID" value="NZ_JAJEPR010000024.1"/>
</dbReference>
<evidence type="ECO:0000256" key="4">
    <source>
        <dbReference type="ARBA" id="ARBA00022801"/>
    </source>
</evidence>
<dbReference type="Pfam" id="PF00703">
    <property type="entry name" value="Glyco_hydro_2"/>
    <property type="match status" value="1"/>
</dbReference>
<dbReference type="PANTHER" id="PTHR43730:SF1">
    <property type="entry name" value="BETA-MANNOSIDASE"/>
    <property type="match status" value="1"/>
</dbReference>
<gene>
    <name evidence="8" type="ORF">LKD71_12675</name>
</gene>
<dbReference type="InterPro" id="IPR054593">
    <property type="entry name" value="Beta-mannosidase-like_N2"/>
</dbReference>
<protein>
    <recommendedName>
        <fullName evidence="3">beta-mannosidase</fullName>
        <ecNumber evidence="3">3.2.1.25</ecNumber>
    </recommendedName>
</protein>
<organism evidence="8 9">
    <name type="scientific">Fusicatenibacter faecihominis</name>
    <dbReference type="NCBI Taxonomy" id="2881276"/>
    <lineage>
        <taxon>Bacteria</taxon>
        <taxon>Bacillati</taxon>
        <taxon>Bacillota</taxon>
        <taxon>Clostridia</taxon>
        <taxon>Lachnospirales</taxon>
        <taxon>Lachnospiraceae</taxon>
        <taxon>Fusicatenibacter</taxon>
    </lineage>
</organism>
<name>A0AAE3DUA2_9FIRM</name>
<dbReference type="Gene3D" id="2.60.120.260">
    <property type="entry name" value="Galactose-binding domain-like"/>
    <property type="match status" value="1"/>
</dbReference>
<sequence>MNLNGVWRLGICTDEEYRKLKLEIKDLETLEKKGILVVNGTVPGNYELDLEKQHLIENPFFGENLLQERGRERNHLFYGKTFTFHAEDQKEYLLEFEGIDTVAEIYLNGRLLAKADNMFLPQVFLIPGNEWKKGTNEILVHILPIAVEARNYDYPLYVDTQKYQMDAMYIRKAAYMFGWDIFPRMLSGGIWKDVRITEKDEITWKQSYLFTRELSEDLQTCELEYFYELDLDELAYAGLTLEIEGTCGNSHFFEKTDVWGIAGHLRIALENPKLWWPRRTGEQNLYEVEVRLKQEKTLLASRSFRFGVRSVELDRTSLTSEKGEGEFCFLVNHKKIFILGTNWVPLDSFPSRGKDKIKPALDLVLDLDCNMIRCWGGGYYESDEFYEICDEKGILVWQDFMEACGRYPQSEEFLKKLEKEVTFHVRRLRQHPCLALWSGDNENDTAILWGTNGRVDPNSNRNTRRVIPEVLRMNDYVREYLPSSPYIDEVAFKNHAGDSRIPEQHLWGPRDYYKGDFYKNAIAHFASETGYHGCPSVKSIRKFISEKALWPYQLNGEWLLHASSPTEKMEEPYAYRIELMASQIRVLFGCEAKDLEEFSFLSQISQAEAKKYFIERFRIGKWKRTGIIWWNVLDGCPQFSDAVVDYYFDKKLAYDYIKRSQERVVLLCDEPEENGNIHLMASNDLPTGEKIHYCVTDVTCDVVAAEGDAFLPADSCVEIALLDSRKRKAFYKIEWKTEGKRFFNHFVTWKAPFDKVAYLKYAEKAGIIRRE</sequence>
<keyword evidence="4" id="KW-0378">Hydrolase</keyword>
<evidence type="ECO:0000313" key="8">
    <source>
        <dbReference type="EMBL" id="MCC2190639.1"/>
    </source>
</evidence>
<dbReference type="GO" id="GO:0004567">
    <property type="term" value="F:beta-mannosidase activity"/>
    <property type="evidence" value="ECO:0007669"/>
    <property type="project" value="UniProtKB-EC"/>
</dbReference>
<dbReference type="Gene3D" id="3.20.20.80">
    <property type="entry name" value="Glycosidases"/>
    <property type="match status" value="1"/>
</dbReference>
<dbReference type="SUPFAM" id="SSF49785">
    <property type="entry name" value="Galactose-binding domain-like"/>
    <property type="match status" value="1"/>
</dbReference>
<dbReference type="Proteomes" id="UP001197875">
    <property type="component" value="Unassembled WGS sequence"/>
</dbReference>
<dbReference type="InterPro" id="IPR036156">
    <property type="entry name" value="Beta-gal/glucu_dom_sf"/>
</dbReference>
<comment type="similarity">
    <text evidence="2">Belongs to the glycosyl hydrolase 2 family.</text>
</comment>
<dbReference type="EMBL" id="JAJEPR010000024">
    <property type="protein sequence ID" value="MCC2190639.1"/>
    <property type="molecule type" value="Genomic_DNA"/>
</dbReference>
<comment type="catalytic activity">
    <reaction evidence="1">
        <text>Hydrolysis of terminal, non-reducing beta-D-mannose residues in beta-D-mannosides.</text>
        <dbReference type="EC" id="3.2.1.25"/>
    </reaction>
</comment>
<dbReference type="EC" id="3.2.1.25" evidence="3"/>
<dbReference type="Gene3D" id="2.60.40.10">
    <property type="entry name" value="Immunoglobulins"/>
    <property type="match status" value="1"/>
</dbReference>
<dbReference type="SUPFAM" id="SSF51445">
    <property type="entry name" value="(Trans)glycosidases"/>
    <property type="match status" value="1"/>
</dbReference>
<keyword evidence="9" id="KW-1185">Reference proteome</keyword>
<evidence type="ECO:0000256" key="3">
    <source>
        <dbReference type="ARBA" id="ARBA00012754"/>
    </source>
</evidence>
<dbReference type="SUPFAM" id="SSF49303">
    <property type="entry name" value="beta-Galactosidase/glucuronidase domain"/>
    <property type="match status" value="1"/>
</dbReference>